<protein>
    <recommendedName>
        <fullName evidence="2">Sensor histidine kinase NatK-like C-terminal domain-containing protein</fullName>
    </recommendedName>
</protein>
<feature type="transmembrane region" description="Helical" evidence="1">
    <location>
        <begin position="87"/>
        <end position="112"/>
    </location>
</feature>
<feature type="transmembrane region" description="Helical" evidence="1">
    <location>
        <begin position="34"/>
        <end position="52"/>
    </location>
</feature>
<dbReference type="GO" id="GO:0042802">
    <property type="term" value="F:identical protein binding"/>
    <property type="evidence" value="ECO:0007669"/>
    <property type="project" value="TreeGrafter"/>
</dbReference>
<name>A0AAW3JVR8_9FIRM</name>
<evidence type="ECO:0000256" key="1">
    <source>
        <dbReference type="SAM" id="Phobius"/>
    </source>
</evidence>
<dbReference type="SUPFAM" id="SSF55874">
    <property type="entry name" value="ATPase domain of HSP90 chaperone/DNA topoisomerase II/histidine kinase"/>
    <property type="match status" value="1"/>
</dbReference>
<evidence type="ECO:0000313" key="3">
    <source>
        <dbReference type="EMBL" id="KQC86290.1"/>
    </source>
</evidence>
<evidence type="ECO:0000313" key="4">
    <source>
        <dbReference type="Proteomes" id="UP000050833"/>
    </source>
</evidence>
<dbReference type="InterPro" id="IPR032834">
    <property type="entry name" value="NatK-like_C"/>
</dbReference>
<evidence type="ECO:0000259" key="2">
    <source>
        <dbReference type="Pfam" id="PF14501"/>
    </source>
</evidence>
<feature type="transmembrane region" description="Helical" evidence="1">
    <location>
        <begin position="152"/>
        <end position="172"/>
    </location>
</feature>
<dbReference type="PANTHER" id="PTHR40448:SF1">
    <property type="entry name" value="TWO-COMPONENT SENSOR HISTIDINE KINASE"/>
    <property type="match status" value="1"/>
</dbReference>
<feature type="transmembrane region" description="Helical" evidence="1">
    <location>
        <begin position="178"/>
        <end position="197"/>
    </location>
</feature>
<keyword evidence="1" id="KW-1133">Transmembrane helix</keyword>
<dbReference type="PANTHER" id="PTHR40448">
    <property type="entry name" value="TWO-COMPONENT SENSOR HISTIDINE KINASE"/>
    <property type="match status" value="1"/>
</dbReference>
<feature type="domain" description="Sensor histidine kinase NatK-like C-terminal" evidence="2">
    <location>
        <begin position="315"/>
        <end position="417"/>
    </location>
</feature>
<sequence>MSEYVVVANCLLEIGCLSKSVEAITGKKENRDKIIQYVFVAFVLAISMYINLYNGDRIFQLFHYVALFIFFKIRYEMDVIDTLTYSILAFLVVGALELFVYVPYNLICYILQIKDDFSFFVVLVVYAICCVLNRCGIIIVNGKWIDSYKDKINIRFFIILFTLLLAFIISLIKFRKGLSWSEGAYLSGAFFIFLVFIQKVSTYQMEIDCHKRYEEKYGEVITELRERQHKFMNQLDSVYALCKIYDNYDELVQHQALELNHLRKYMMSGKLLILDRPLVIAHIYTKLCEAEEKHIQLQTDFSCSLNNMNIPDIFLIEIIGNLLDNAMEEVLARGKHERIGMKITDAGNEICISVGNEHEKIPYSEYNQFFKEGYSSKGNWRGVGLPYVKKIADKFHGNIEVGNVIYGKENYFVVSIYFKR</sequence>
<dbReference type="Proteomes" id="UP000050833">
    <property type="component" value="Unassembled WGS sequence"/>
</dbReference>
<keyword evidence="1" id="KW-0472">Membrane</keyword>
<gene>
    <name evidence="3" type="ORF">APZ18_03630</name>
</gene>
<dbReference type="Gene3D" id="3.30.565.10">
    <property type="entry name" value="Histidine kinase-like ATPase, C-terminal domain"/>
    <property type="match status" value="1"/>
</dbReference>
<feature type="transmembrane region" description="Helical" evidence="1">
    <location>
        <begin position="58"/>
        <end position="75"/>
    </location>
</feature>
<accession>A0AAW3JVR8</accession>
<keyword evidence="1" id="KW-0812">Transmembrane</keyword>
<reference evidence="3 4" key="1">
    <citation type="submission" date="2015-10" db="EMBL/GenBank/DDBJ databases">
        <title>Butyribacter intestini gen. nov., sp. nov., a butyric acid-producing bacterium of the family Lachnospiraceae isolated from the human faeces.</title>
        <authorList>
            <person name="Zou Y."/>
            <person name="Xue W."/>
            <person name="Luo G."/>
            <person name="Lv M."/>
        </authorList>
    </citation>
    <scope>NUCLEOTIDE SEQUENCE [LARGE SCALE GENOMIC DNA]</scope>
    <source>
        <strain evidence="3 4">TF01-11</strain>
    </source>
</reference>
<organism evidence="3 4">
    <name type="scientific">Butyribacter intestini</name>
    <dbReference type="NCBI Taxonomy" id="1703332"/>
    <lineage>
        <taxon>Bacteria</taxon>
        <taxon>Bacillati</taxon>
        <taxon>Bacillota</taxon>
        <taxon>Clostridia</taxon>
        <taxon>Lachnospirales</taxon>
        <taxon>Lachnospiraceae</taxon>
        <taxon>Butyribacter</taxon>
    </lineage>
</organism>
<proteinExistence type="predicted"/>
<comment type="caution">
    <text evidence="3">The sequence shown here is derived from an EMBL/GenBank/DDBJ whole genome shotgun (WGS) entry which is preliminary data.</text>
</comment>
<dbReference type="Pfam" id="PF14501">
    <property type="entry name" value="HATPase_c_5"/>
    <property type="match status" value="1"/>
</dbReference>
<dbReference type="AlphaFoldDB" id="A0AAW3JVR8"/>
<dbReference type="InterPro" id="IPR036890">
    <property type="entry name" value="HATPase_C_sf"/>
</dbReference>
<keyword evidence="4" id="KW-1185">Reference proteome</keyword>
<dbReference type="EMBL" id="LLKB01000001">
    <property type="protein sequence ID" value="KQC86290.1"/>
    <property type="molecule type" value="Genomic_DNA"/>
</dbReference>
<feature type="transmembrane region" description="Helical" evidence="1">
    <location>
        <begin position="118"/>
        <end position="140"/>
    </location>
</feature>
<dbReference type="RefSeq" id="WP_055941686.1">
    <property type="nucleotide sequence ID" value="NZ_LLKB01000001.1"/>
</dbReference>